<dbReference type="InterPro" id="IPR001368">
    <property type="entry name" value="TNFR/NGFR_Cys_rich_reg"/>
</dbReference>
<dbReference type="EMBL" id="MF001304">
    <property type="protein sequence ID" value="AST09393.1"/>
    <property type="molecule type" value="Genomic_DNA"/>
</dbReference>
<proteinExistence type="predicted"/>
<organism evidence="2">
    <name type="scientific">Murmansk poxvirus</name>
    <dbReference type="NCBI Taxonomy" id="2025359"/>
    <lineage>
        <taxon>Viruses</taxon>
        <taxon>Varidnaviria</taxon>
        <taxon>Bamfordvirae</taxon>
        <taxon>Nucleocytoviricota</taxon>
        <taxon>Pokkesviricetes</taxon>
        <taxon>Chitovirales</taxon>
        <taxon>Poxviridae</taxon>
        <taxon>Chordopoxvirinae</taxon>
        <taxon>Centapoxvirus</taxon>
        <taxon>Centapoxvirus microtuspox</taxon>
        <taxon>Murmansk microtuspox virus</taxon>
    </lineage>
</organism>
<dbReference type="OrthoDB" id="23196at10239"/>
<feature type="domain" description="TNFR-Cys" evidence="1">
    <location>
        <begin position="23"/>
        <end position="60"/>
    </location>
</feature>
<accession>A0A223FN31</accession>
<evidence type="ECO:0000259" key="1">
    <source>
        <dbReference type="SMART" id="SM00208"/>
    </source>
</evidence>
<dbReference type="SUPFAM" id="SSF57586">
    <property type="entry name" value="TNF receptor-like"/>
    <property type="match status" value="1"/>
</dbReference>
<evidence type="ECO:0000313" key="2">
    <source>
        <dbReference type="EMBL" id="AST09393.1"/>
    </source>
</evidence>
<reference evidence="2" key="1">
    <citation type="journal article" date="2017" name="Virus Genes">
        <title>Two novel poxviruses with unusual genome rearrangements: NY_014 and Murmansk.</title>
        <authorList>
            <person name="Smithson C."/>
            <person name="Meyer H."/>
            <person name="Gigante C.M."/>
            <person name="Gao J."/>
            <person name="Zhao H."/>
            <person name="Batra D."/>
            <person name="Damon I."/>
            <person name="Upton C."/>
            <person name="Li Y."/>
        </authorList>
    </citation>
    <scope>NUCLEOTIDE SEQUENCE [LARGE SCALE GENOMIC DNA]</scope>
    <source>
        <strain evidence="2">LEIV-11411</strain>
    </source>
</reference>
<dbReference type="Proteomes" id="UP000217350">
    <property type="component" value="Segment"/>
</dbReference>
<gene>
    <name evidence="2" type="ORF">Murmansk-198</name>
</gene>
<dbReference type="InterPro" id="IPR052862">
    <property type="entry name" value="TNFR_superfamily_member_8"/>
</dbReference>
<keyword evidence="3" id="KW-1185">Reference proteome</keyword>
<sequence length="108" mass="11988">MGSVYKFIFLSAIVYSLAYGKTCQKDHYLDSEDGLCTACVTCLTNMKEVQPCGPDKPRKCECVEGFKCTVPAVNSCARCTPDTTTKKVKPKEQCCNTPDSTKLCYYKN</sequence>
<dbReference type="SMART" id="SM00208">
    <property type="entry name" value="TNFR"/>
    <property type="match status" value="1"/>
</dbReference>
<protein>
    <submittedName>
        <fullName evidence="2">VCD30</fullName>
    </submittedName>
</protein>
<dbReference type="PANTHER" id="PTHR47497:SF1">
    <property type="entry name" value="TUMOR NECROSIS FACTOR RECEPTOR SUPERFAMILY MEMBER 8"/>
    <property type="match status" value="1"/>
</dbReference>
<evidence type="ECO:0000313" key="3">
    <source>
        <dbReference type="Proteomes" id="UP000217350"/>
    </source>
</evidence>
<name>A0A223FN31_9POXV</name>
<dbReference type="PANTHER" id="PTHR47497">
    <property type="entry name" value="TUMOR NECROSIS FACTOR RECEPTOR SUPERFAMILY MEMBER 8"/>
    <property type="match status" value="1"/>
</dbReference>